<dbReference type="OrthoDB" id="5524454at2"/>
<evidence type="ECO:0000256" key="1">
    <source>
        <dbReference type="ARBA" id="ARBA00023125"/>
    </source>
</evidence>
<dbReference type="PROSITE" id="PS50943">
    <property type="entry name" value="HTH_CROC1"/>
    <property type="match status" value="1"/>
</dbReference>
<evidence type="ECO:0000313" key="4">
    <source>
        <dbReference type="Proteomes" id="UP000004105"/>
    </source>
</evidence>
<dbReference type="PANTHER" id="PTHR46797">
    <property type="entry name" value="HTH-TYPE TRANSCRIPTIONAL REGULATOR"/>
    <property type="match status" value="1"/>
</dbReference>
<dbReference type="SMART" id="SM00530">
    <property type="entry name" value="HTH_XRE"/>
    <property type="match status" value="1"/>
</dbReference>
<dbReference type="SUPFAM" id="SSF47413">
    <property type="entry name" value="lambda repressor-like DNA-binding domains"/>
    <property type="match status" value="1"/>
</dbReference>
<feature type="domain" description="HTH cro/C1-type" evidence="2">
    <location>
        <begin position="16"/>
        <end position="70"/>
    </location>
</feature>
<dbReference type="Pfam" id="PF01381">
    <property type="entry name" value="HTH_3"/>
    <property type="match status" value="1"/>
</dbReference>
<accession>F2BC10</accession>
<dbReference type="CDD" id="cd00093">
    <property type="entry name" value="HTH_XRE"/>
    <property type="match status" value="1"/>
</dbReference>
<organism evidence="3 4">
    <name type="scientific">Neisseria bacilliformis ATCC BAA-1200</name>
    <dbReference type="NCBI Taxonomy" id="888742"/>
    <lineage>
        <taxon>Bacteria</taxon>
        <taxon>Pseudomonadati</taxon>
        <taxon>Pseudomonadota</taxon>
        <taxon>Betaproteobacteria</taxon>
        <taxon>Neisseriales</taxon>
        <taxon>Neisseriaceae</taxon>
        <taxon>Neisseria</taxon>
    </lineage>
</organism>
<dbReference type="Gene3D" id="1.10.260.40">
    <property type="entry name" value="lambda repressor-like DNA-binding domains"/>
    <property type="match status" value="1"/>
</dbReference>
<reference evidence="3 4" key="1">
    <citation type="submission" date="2011-02" db="EMBL/GenBank/DDBJ databases">
        <authorList>
            <person name="Muzny D."/>
            <person name="Qin X."/>
            <person name="Deng J."/>
            <person name="Jiang H."/>
            <person name="Liu Y."/>
            <person name="Qu J."/>
            <person name="Song X.-Z."/>
            <person name="Zhang L."/>
            <person name="Thornton R."/>
            <person name="Coyle M."/>
            <person name="Francisco L."/>
            <person name="Jackson L."/>
            <person name="Javaid M."/>
            <person name="Korchina V."/>
            <person name="Kovar C."/>
            <person name="Mata R."/>
            <person name="Mathew T."/>
            <person name="Ngo R."/>
            <person name="Nguyen L."/>
            <person name="Nguyen N."/>
            <person name="Okwuonu G."/>
            <person name="Ongeri F."/>
            <person name="Pham C."/>
            <person name="Simmons D."/>
            <person name="Wilczek-Boney K."/>
            <person name="Hale W."/>
            <person name="Jakkamsetti A."/>
            <person name="Pham P."/>
            <person name="Ruth R."/>
            <person name="San Lucas F."/>
            <person name="Warren J."/>
            <person name="Zhang J."/>
            <person name="Zhao Z."/>
            <person name="Zhou C."/>
            <person name="Zhu D."/>
            <person name="Lee S."/>
            <person name="Bess C."/>
            <person name="Blankenburg K."/>
            <person name="Forbes L."/>
            <person name="Fu Q."/>
            <person name="Gubbala S."/>
            <person name="Hirani K."/>
            <person name="Jayaseelan J.C."/>
            <person name="Lara F."/>
            <person name="Munidasa M."/>
            <person name="Palculict T."/>
            <person name="Patil S."/>
            <person name="Pu L.-L."/>
            <person name="Saada N."/>
            <person name="Tang L."/>
            <person name="Weissenberger G."/>
            <person name="Zhu Y."/>
            <person name="Hemphill L."/>
            <person name="Shang Y."/>
            <person name="Youmans B."/>
            <person name="Ayvaz T."/>
            <person name="Ross M."/>
            <person name="Santibanez J."/>
            <person name="Aqrawi P."/>
            <person name="Gross S."/>
            <person name="Joshi V."/>
            <person name="Fowler G."/>
            <person name="Nazareth L."/>
            <person name="Reid J."/>
            <person name="Worley K."/>
            <person name="Petrosino J."/>
            <person name="Highlander S."/>
            <person name="Gibbs R."/>
        </authorList>
    </citation>
    <scope>NUCLEOTIDE SEQUENCE [LARGE SCALE GENOMIC DNA]</scope>
    <source>
        <strain evidence="3 4">ATCC BAA-1200</strain>
    </source>
</reference>
<dbReference type="EMBL" id="AFAY01000025">
    <property type="protein sequence ID" value="EGF11070.1"/>
    <property type="molecule type" value="Genomic_DNA"/>
</dbReference>
<evidence type="ECO:0000313" key="3">
    <source>
        <dbReference type="EMBL" id="EGF11070.1"/>
    </source>
</evidence>
<dbReference type="PANTHER" id="PTHR46797:SF1">
    <property type="entry name" value="METHYLPHOSPHONATE SYNTHASE"/>
    <property type="match status" value="1"/>
</dbReference>
<protein>
    <submittedName>
        <fullName evidence="3">Helix-turn-helix domain protein</fullName>
    </submittedName>
</protein>
<keyword evidence="4" id="KW-1185">Reference proteome</keyword>
<proteinExistence type="predicted"/>
<dbReference type="InterPro" id="IPR050807">
    <property type="entry name" value="TransReg_Diox_bact_type"/>
</dbReference>
<dbReference type="GO" id="GO:0003677">
    <property type="term" value="F:DNA binding"/>
    <property type="evidence" value="ECO:0007669"/>
    <property type="project" value="UniProtKB-KW"/>
</dbReference>
<dbReference type="Proteomes" id="UP000004105">
    <property type="component" value="Unassembled WGS sequence"/>
</dbReference>
<keyword evidence="1" id="KW-0238">DNA-binding</keyword>
<dbReference type="RefSeq" id="WP_007342274.1">
    <property type="nucleotide sequence ID" value="NZ_GL878494.1"/>
</dbReference>
<sequence length="119" mass="13462">MNLNHSEINKRIGKAIAKYRQERGLTQEQVAEILQIGNEAVSRMERGLIMPNVVRLVELAEIFQCTAADLLAESSPRLFDKTHKIHLLISDLAKTDRQLMLHFLERFGSRLKQGAAPAV</sequence>
<dbReference type="GO" id="GO:0005829">
    <property type="term" value="C:cytosol"/>
    <property type="evidence" value="ECO:0007669"/>
    <property type="project" value="TreeGrafter"/>
</dbReference>
<gene>
    <name evidence="3" type="ORF">HMPREF9123_1265</name>
</gene>
<comment type="caution">
    <text evidence="3">The sequence shown here is derived from an EMBL/GenBank/DDBJ whole genome shotgun (WGS) entry which is preliminary data.</text>
</comment>
<dbReference type="AlphaFoldDB" id="F2BC10"/>
<dbReference type="HOGENOM" id="CLU_066192_17_7_4"/>
<dbReference type="GO" id="GO:0003700">
    <property type="term" value="F:DNA-binding transcription factor activity"/>
    <property type="evidence" value="ECO:0007669"/>
    <property type="project" value="TreeGrafter"/>
</dbReference>
<dbReference type="InterPro" id="IPR010982">
    <property type="entry name" value="Lambda_DNA-bd_dom_sf"/>
</dbReference>
<dbReference type="InterPro" id="IPR001387">
    <property type="entry name" value="Cro/C1-type_HTH"/>
</dbReference>
<evidence type="ECO:0000259" key="2">
    <source>
        <dbReference type="PROSITE" id="PS50943"/>
    </source>
</evidence>
<name>F2BC10_9NEIS</name>